<organism evidence="2 3">
    <name type="scientific">Brevibacterium paucivorans</name>
    <dbReference type="NCBI Taxonomy" id="170994"/>
    <lineage>
        <taxon>Bacteria</taxon>
        <taxon>Bacillati</taxon>
        <taxon>Actinomycetota</taxon>
        <taxon>Actinomycetes</taxon>
        <taxon>Micrococcales</taxon>
        <taxon>Brevibacteriaceae</taxon>
        <taxon>Brevibacterium</taxon>
    </lineage>
</organism>
<protein>
    <recommendedName>
        <fullName evidence="4">Transposase</fullName>
    </recommendedName>
</protein>
<reference evidence="2 3" key="1">
    <citation type="submission" date="2021-01" db="EMBL/GenBank/DDBJ databases">
        <title>Sequencing the genomes of 1000 actinobacteria strains.</title>
        <authorList>
            <person name="Klenk H.-P."/>
        </authorList>
    </citation>
    <scope>NUCLEOTIDE SEQUENCE [LARGE SCALE GENOMIC DNA]</scope>
    <source>
        <strain evidence="2 3">DSM 13657</strain>
    </source>
</reference>
<feature type="coiled-coil region" evidence="1">
    <location>
        <begin position="61"/>
        <end position="88"/>
    </location>
</feature>
<evidence type="ECO:0008006" key="4">
    <source>
        <dbReference type="Google" id="ProtNLM"/>
    </source>
</evidence>
<dbReference type="RefSeq" id="WP_204515061.1">
    <property type="nucleotide sequence ID" value="NZ_BAAAIM010000002.1"/>
</dbReference>
<keyword evidence="3" id="KW-1185">Reference proteome</keyword>
<evidence type="ECO:0000313" key="3">
    <source>
        <dbReference type="Proteomes" id="UP000809290"/>
    </source>
</evidence>
<evidence type="ECO:0000256" key="1">
    <source>
        <dbReference type="SAM" id="Coils"/>
    </source>
</evidence>
<dbReference type="Proteomes" id="UP000809290">
    <property type="component" value="Unassembled WGS sequence"/>
</dbReference>
<dbReference type="EMBL" id="JAFBCP010000001">
    <property type="protein sequence ID" value="MBM7816250.1"/>
    <property type="molecule type" value="Genomic_DNA"/>
</dbReference>
<proteinExistence type="predicted"/>
<gene>
    <name evidence="2" type="ORF">JOE56_000944</name>
</gene>
<keyword evidence="1" id="KW-0175">Coiled coil</keyword>
<accession>A0ABS2SKH0</accession>
<comment type="caution">
    <text evidence="2">The sequence shown here is derived from an EMBL/GenBank/DDBJ whole genome shotgun (WGS) entry which is preliminary data.</text>
</comment>
<evidence type="ECO:0000313" key="2">
    <source>
        <dbReference type="EMBL" id="MBM7816250.1"/>
    </source>
</evidence>
<sequence>MESFAVTPGTQASEIYASDEQLQVCLENSRKVIAHLAKEHDSLANSYISQLEREKLLMKSLLRREQQIERLKRTNANLQQRYKNLASSKLASAQVKYWKLRTQLKEKFKKRK</sequence>
<name>A0ABS2SKH0_9MICO</name>